<dbReference type="KEGG" id="cpf:CPF_1507"/>
<comment type="catalytic activity">
    <reaction evidence="1">
        <text>4-aminobutanoate(in) + L-glutamate(out) = 4-aminobutanoate(out) + L-glutamate(in)</text>
        <dbReference type="Rhea" id="RHEA:28919"/>
        <dbReference type="ChEBI" id="CHEBI:29985"/>
        <dbReference type="ChEBI" id="CHEBI:59888"/>
    </reaction>
</comment>
<evidence type="ECO:0000256" key="4">
    <source>
        <dbReference type="ARBA" id="ARBA00018235"/>
    </source>
</evidence>
<dbReference type="GO" id="GO:0015297">
    <property type="term" value="F:antiporter activity"/>
    <property type="evidence" value="ECO:0007669"/>
    <property type="project" value="UniProtKB-KW"/>
</dbReference>
<keyword evidence="14" id="KW-1185">Reference proteome</keyword>
<evidence type="ECO:0000256" key="10">
    <source>
        <dbReference type="ARBA" id="ARBA00022989"/>
    </source>
</evidence>
<organism evidence="13 14">
    <name type="scientific">Clostridium perfringens (strain ATCC 13124 / DSM 756 / JCM 1290 / NCIMB 6125 / NCTC 8237 / Type A)</name>
    <dbReference type="NCBI Taxonomy" id="195103"/>
    <lineage>
        <taxon>Bacteria</taxon>
        <taxon>Bacillati</taxon>
        <taxon>Bacillota</taxon>
        <taxon>Clostridia</taxon>
        <taxon>Eubacteriales</taxon>
        <taxon>Clostridiaceae</taxon>
        <taxon>Clostridium</taxon>
    </lineage>
</organism>
<feature type="transmembrane region" description="Helical" evidence="12">
    <location>
        <begin position="198"/>
        <end position="214"/>
    </location>
</feature>
<dbReference type="NCBIfam" id="TIGR00910">
    <property type="entry name" value="2A0307_GadC"/>
    <property type="match status" value="1"/>
</dbReference>
<dbReference type="PIRSF" id="PIRSF006060">
    <property type="entry name" value="AA_transporter"/>
    <property type="match status" value="1"/>
</dbReference>
<feature type="transmembrane region" description="Helical" evidence="12">
    <location>
        <begin position="443"/>
        <end position="462"/>
    </location>
</feature>
<keyword evidence="10 12" id="KW-1133">Transmembrane helix</keyword>
<dbReference type="GO" id="GO:0005886">
    <property type="term" value="C:plasma membrane"/>
    <property type="evidence" value="ECO:0007669"/>
    <property type="project" value="UniProtKB-SubCell"/>
</dbReference>
<dbReference type="AlphaFoldDB" id="A0A0H2YUU5"/>
<dbReference type="RefSeq" id="WP_011590745.1">
    <property type="nucleotide sequence ID" value="NC_008261.1"/>
</dbReference>
<proteinExistence type="inferred from homology"/>
<evidence type="ECO:0000256" key="2">
    <source>
        <dbReference type="ARBA" id="ARBA00004651"/>
    </source>
</evidence>
<feature type="transmembrane region" description="Helical" evidence="12">
    <location>
        <begin position="40"/>
        <end position="60"/>
    </location>
</feature>
<dbReference type="PANTHER" id="PTHR42770:SF15">
    <property type="entry name" value="GLUTAMATE_GAMMA-AMINOBUTYRATE ANTIPORTER-RELATED"/>
    <property type="match status" value="1"/>
</dbReference>
<evidence type="ECO:0000256" key="3">
    <source>
        <dbReference type="ARBA" id="ARBA00010503"/>
    </source>
</evidence>
<dbReference type="Proteomes" id="UP000001823">
    <property type="component" value="Chromosome"/>
</dbReference>
<gene>
    <name evidence="13" type="ordered locus">CPF_1507</name>
</gene>
<reference evidence="13 14" key="1">
    <citation type="journal article" date="2006" name="Genome Res.">
        <title>Skewed genomic variability in strains of the toxigenic bacterial pathogen, Clostridium perfringens.</title>
        <authorList>
            <person name="Myers G.S."/>
            <person name="Rasko D.A."/>
            <person name="Cheung J.K."/>
            <person name="Ravel J."/>
            <person name="Seshadri R."/>
            <person name="Deboy R.T."/>
            <person name="Ren Q."/>
            <person name="Varga J."/>
            <person name="Awad M.M."/>
            <person name="Brinkac L.M."/>
            <person name="Daugherty S.C."/>
            <person name="Haft D.H."/>
            <person name="Dodson R.J."/>
            <person name="Madupu R."/>
            <person name="Nelson W.C."/>
            <person name="Rosovitz M.J."/>
            <person name="Sullivan S.A."/>
            <person name="Khouri H."/>
            <person name="Dimitrov G.I."/>
            <person name="Watkins K.L."/>
            <person name="Mulligan S."/>
            <person name="Benton J."/>
            <person name="Radune D."/>
            <person name="Fisher D.J."/>
            <person name="Atkins H.S."/>
            <person name="Hiscox T."/>
            <person name="Jost B.H."/>
            <person name="Billington S.J."/>
            <person name="Songer J.G."/>
            <person name="McClane B.A."/>
            <person name="Titball R.W."/>
            <person name="Rood J.I."/>
            <person name="Melville S.B."/>
            <person name="Paulsen I.T."/>
        </authorList>
    </citation>
    <scope>NUCLEOTIDE SEQUENCE [LARGE SCALE GENOMIC DNA]</scope>
    <source>
        <strain evidence="14">ATCC 13124 / DSM 756 / JCM 1290 / NCIMB 6125 / NCTC 8237 / S 107 / Type A</strain>
    </source>
</reference>
<keyword evidence="11 12" id="KW-0472">Membrane</keyword>
<dbReference type="Pfam" id="PF13520">
    <property type="entry name" value="AA_permease_2"/>
    <property type="match status" value="1"/>
</dbReference>
<feature type="transmembrane region" description="Helical" evidence="12">
    <location>
        <begin position="126"/>
        <end position="144"/>
    </location>
</feature>
<evidence type="ECO:0000256" key="7">
    <source>
        <dbReference type="ARBA" id="ARBA00022475"/>
    </source>
</evidence>
<feature type="transmembrane region" description="Helical" evidence="12">
    <location>
        <begin position="90"/>
        <end position="114"/>
    </location>
</feature>
<evidence type="ECO:0000256" key="8">
    <source>
        <dbReference type="ARBA" id="ARBA00022692"/>
    </source>
</evidence>
<keyword evidence="8 12" id="KW-0812">Transmembrane</keyword>
<evidence type="ECO:0000313" key="13">
    <source>
        <dbReference type="EMBL" id="ABG84611.1"/>
    </source>
</evidence>
<evidence type="ECO:0000256" key="11">
    <source>
        <dbReference type="ARBA" id="ARBA00023136"/>
    </source>
</evidence>
<feature type="transmembrane region" description="Helical" evidence="12">
    <location>
        <begin position="156"/>
        <end position="178"/>
    </location>
</feature>
<dbReference type="InterPro" id="IPR050367">
    <property type="entry name" value="APC_superfamily"/>
</dbReference>
<dbReference type="EMBL" id="CP000246">
    <property type="protein sequence ID" value="ABG84611.1"/>
    <property type="molecule type" value="Genomic_DNA"/>
</dbReference>
<evidence type="ECO:0000256" key="5">
    <source>
        <dbReference type="ARBA" id="ARBA00022448"/>
    </source>
</evidence>
<feature type="transmembrane region" description="Helical" evidence="12">
    <location>
        <begin position="334"/>
        <end position="358"/>
    </location>
</feature>
<feature type="transmembrane region" description="Helical" evidence="12">
    <location>
        <begin position="285"/>
        <end position="307"/>
    </location>
</feature>
<comment type="similarity">
    <text evidence="3">Belongs to the amino acid-polyamine-organocation (APC) superfamily. Glutamate:GABA antiporter (GGA) (TC 2.A.3.7) family.</text>
</comment>
<keyword evidence="9" id="KW-0029">Amino-acid transport</keyword>
<feature type="transmembrane region" description="Helical" evidence="12">
    <location>
        <begin position="12"/>
        <end position="28"/>
    </location>
</feature>
<keyword evidence="6" id="KW-0050">Antiport</keyword>
<evidence type="ECO:0000256" key="1">
    <source>
        <dbReference type="ARBA" id="ARBA00001341"/>
    </source>
</evidence>
<sequence length="485" mass="52660">MKQEGTTKKSLTLFGFFAMTASMVMAVYEYPTFATSKLHLVFYLLLGGFLWFIPVALCAAEMATVDGWEKGGVFTWTGKNLGKKYGFANLFFEFFEITVGFVTMIYFILGALSYVFDWPALNSNPMIKFIGVLVIFWILALSQFGGTKYTAKIAKIGFIVGILLPAAILIILALVYIIQGNPIYISSKDTFVPDFTKVNTLVVFVSFILSYMGVEASATHANEMDNPKKEYPLAMLLLVIVAIVVSTLGGLAIAAVIPQDQINLSAGVVQTFAVLLGHFTANNTILVKIIALLLAFGVIAEVSSWVVGPTRGMIIAAEEGAIPKSWAKTNEHDVPVYLVIAQGIIVSIWDAVLTFGAGGSNLSFLAAMSLTVVIYLSGYILFFAGYIKAILGEGLNGAYQIPGGKPVKIIVAIIGLATSIFAFFISFVPPTSIAGNAVQSHEYMWMLIISYVISLILPFAIYDLCQKYMHSHEGNIHHAVAGHKH</sequence>
<dbReference type="Gene3D" id="1.20.1740.10">
    <property type="entry name" value="Amino acid/polyamine transporter I"/>
    <property type="match status" value="1"/>
</dbReference>
<keyword evidence="7" id="KW-1003">Cell membrane</keyword>
<dbReference type="STRING" id="195103.CPF_1507"/>
<dbReference type="InterPro" id="IPR004759">
    <property type="entry name" value="Glu_antiport"/>
</dbReference>
<evidence type="ECO:0000313" key="14">
    <source>
        <dbReference type="Proteomes" id="UP000001823"/>
    </source>
</evidence>
<feature type="transmembrane region" description="Helical" evidence="12">
    <location>
        <begin position="407"/>
        <end position="428"/>
    </location>
</feature>
<evidence type="ECO:0000256" key="6">
    <source>
        <dbReference type="ARBA" id="ARBA00022449"/>
    </source>
</evidence>
<protein>
    <recommendedName>
        <fullName evidence="4">Glutamate/gamma-aminobutyrate antiporter</fullName>
    </recommendedName>
</protein>
<evidence type="ECO:0000256" key="12">
    <source>
        <dbReference type="SAM" id="Phobius"/>
    </source>
</evidence>
<feature type="transmembrane region" description="Helical" evidence="12">
    <location>
        <begin position="364"/>
        <end position="387"/>
    </location>
</feature>
<name>A0A0H2YUU5_CLOP1</name>
<dbReference type="HOGENOM" id="CLU_020854_4_0_9"/>
<dbReference type="InterPro" id="IPR002293">
    <property type="entry name" value="AA/rel_permease1"/>
</dbReference>
<keyword evidence="5" id="KW-0813">Transport</keyword>
<dbReference type="GO" id="GO:0006865">
    <property type="term" value="P:amino acid transport"/>
    <property type="evidence" value="ECO:0007669"/>
    <property type="project" value="UniProtKB-KW"/>
</dbReference>
<dbReference type="PaxDb" id="195103-CPF_1507"/>
<evidence type="ECO:0000256" key="9">
    <source>
        <dbReference type="ARBA" id="ARBA00022970"/>
    </source>
</evidence>
<comment type="subcellular location">
    <subcellularLocation>
        <location evidence="2">Cell membrane</location>
        <topology evidence="2">Multi-pass membrane protein</topology>
    </subcellularLocation>
</comment>
<dbReference type="eggNOG" id="COG0531">
    <property type="taxonomic scope" value="Bacteria"/>
</dbReference>
<feature type="transmembrane region" description="Helical" evidence="12">
    <location>
        <begin position="235"/>
        <end position="257"/>
    </location>
</feature>
<dbReference type="PANTHER" id="PTHR42770">
    <property type="entry name" value="AMINO ACID TRANSPORTER-RELATED"/>
    <property type="match status" value="1"/>
</dbReference>
<accession>A0A0H2YUU5</accession>